<gene>
    <name evidence="2" type="ORF">DV711_16395</name>
</gene>
<sequence>MLIRLLRNRWGLIALLLAGGWQLGSGGWIWAKAWLAQQLLDHSWTSMRYDPNAQPIKPWPWADTHARGRLQIPSLQVDQIVLDGDSGRTLAFGPGLSHAGRDIGEPGVTLISGHRDTHFDFMPQLRESMVIRLQSRTGERRYRVSERRVVDSRDGGISLDPDQDGLLLVTCYPFENWQPGGPLRFLVWAEPVDSDQVSGEADGSMLPVIGRVKEAVRRVI</sequence>
<keyword evidence="3" id="KW-1185">Reference proteome</keyword>
<dbReference type="RefSeq" id="WP_114696822.1">
    <property type="nucleotide sequence ID" value="NZ_QQOH01000005.1"/>
</dbReference>
<dbReference type="InterPro" id="IPR022445">
    <property type="entry name" value="Sortase_proteobact_type"/>
</dbReference>
<protein>
    <submittedName>
        <fullName evidence="2">Class GN sortase</fullName>
    </submittedName>
</protein>
<comment type="caution">
    <text evidence="2">The sequence shown here is derived from an EMBL/GenBank/DDBJ whole genome shotgun (WGS) entry which is preliminary data.</text>
</comment>
<organism evidence="2 3">
    <name type="scientific">Motiliproteus coralliicola</name>
    <dbReference type="NCBI Taxonomy" id="2283196"/>
    <lineage>
        <taxon>Bacteria</taxon>
        <taxon>Pseudomonadati</taxon>
        <taxon>Pseudomonadota</taxon>
        <taxon>Gammaproteobacteria</taxon>
        <taxon>Oceanospirillales</taxon>
        <taxon>Oceanospirillaceae</taxon>
        <taxon>Motiliproteus</taxon>
    </lineage>
</organism>
<dbReference type="Gene3D" id="2.40.260.10">
    <property type="entry name" value="Sortase"/>
    <property type="match status" value="1"/>
</dbReference>
<accession>A0A369WC98</accession>
<dbReference type="CDD" id="cd05828">
    <property type="entry name" value="Sortase_D_1"/>
    <property type="match status" value="1"/>
</dbReference>
<dbReference type="NCBIfam" id="TIGR03784">
    <property type="entry name" value="marine_sortase"/>
    <property type="match status" value="1"/>
</dbReference>
<dbReference type="OrthoDB" id="9790661at2"/>
<dbReference type="GO" id="GO:0016787">
    <property type="term" value="F:hydrolase activity"/>
    <property type="evidence" value="ECO:0007669"/>
    <property type="project" value="UniProtKB-KW"/>
</dbReference>
<dbReference type="Pfam" id="PF04203">
    <property type="entry name" value="Sortase"/>
    <property type="match status" value="1"/>
</dbReference>
<reference evidence="2 3" key="1">
    <citation type="submission" date="2018-07" db="EMBL/GenBank/DDBJ databases">
        <title>Motiliproteus coralliicola sp. nov., a bacterium isolated from Coral.</title>
        <authorList>
            <person name="Wang G."/>
        </authorList>
    </citation>
    <scope>NUCLEOTIDE SEQUENCE [LARGE SCALE GENOMIC DNA]</scope>
    <source>
        <strain evidence="2 3">C34</strain>
    </source>
</reference>
<evidence type="ECO:0000256" key="1">
    <source>
        <dbReference type="ARBA" id="ARBA00022801"/>
    </source>
</evidence>
<dbReference type="SUPFAM" id="SSF63817">
    <property type="entry name" value="Sortase"/>
    <property type="match status" value="1"/>
</dbReference>
<keyword evidence="1" id="KW-0378">Hydrolase</keyword>
<dbReference type="InterPro" id="IPR023365">
    <property type="entry name" value="Sortase_dom-sf"/>
</dbReference>
<dbReference type="InterPro" id="IPR041999">
    <property type="entry name" value="Sortase_D_1"/>
</dbReference>
<dbReference type="InterPro" id="IPR005754">
    <property type="entry name" value="Sortase"/>
</dbReference>
<dbReference type="AlphaFoldDB" id="A0A369WC98"/>
<evidence type="ECO:0000313" key="2">
    <source>
        <dbReference type="EMBL" id="RDE18246.1"/>
    </source>
</evidence>
<dbReference type="Proteomes" id="UP000253769">
    <property type="component" value="Unassembled WGS sequence"/>
</dbReference>
<dbReference type="EMBL" id="QQOH01000005">
    <property type="protein sequence ID" value="RDE18246.1"/>
    <property type="molecule type" value="Genomic_DNA"/>
</dbReference>
<proteinExistence type="predicted"/>
<evidence type="ECO:0000313" key="3">
    <source>
        <dbReference type="Proteomes" id="UP000253769"/>
    </source>
</evidence>
<name>A0A369WC98_9GAMM</name>